<protein>
    <submittedName>
        <fullName evidence="2">Uncharacterized protein</fullName>
    </submittedName>
</protein>
<dbReference type="Proteomes" id="UP000001239">
    <property type="component" value="Segment"/>
</dbReference>
<reference evidence="2 3" key="1">
    <citation type="journal article" date="2002" name="Genetika">
        <title>Phenogenetic characterization of a group of giant Phi KZ-like bacteriophages of Pseudomonas aeruginosa].</title>
        <authorList>
            <person name="Burkal'tseva M.V."/>
            <person name="Krylov V.N."/>
            <person name="Pleteneva E.A."/>
            <person name="Shaburova O.V."/>
            <person name="Krylov S.V."/>
            <person name="Volckaert G."/>
            <person name="Sykilinda N.N."/>
            <person name="Kurochkina L.P."/>
            <person name="Mesyanzhinov V.V."/>
        </authorList>
    </citation>
    <scope>NUCLEOTIDE SEQUENCE [LARGE SCALE GENOMIC DNA]</scope>
</reference>
<evidence type="ECO:0000256" key="1">
    <source>
        <dbReference type="SAM" id="MobiDB-lite"/>
    </source>
</evidence>
<dbReference type="GeneID" id="5176805"/>
<reference evidence="2 3" key="2">
    <citation type="journal article" date="2003" name="Res. Microbiol.">
        <title>Myoviridae bacteriophages of Pseudomonas aeruginosa: a long and complex evolutionary pathway.</title>
        <authorList>
            <person name="Krylov V.N."/>
            <person name="Pleteneva E.A."/>
            <person name="Bourkalsteva M.V."/>
            <person name="Shaburova O.V."/>
            <person name="Volckaert G."/>
            <person name="Sykilinda N.N."/>
            <person name="Kurochkina L.P."/>
            <person name="Mesyanzhinov V.V."/>
        </authorList>
    </citation>
    <scope>NUCLEOTIDE SEQUENCE [LARGE SCALE GENOMIC DNA]</scope>
</reference>
<reference evidence="2 3" key="4">
    <citation type="journal article" date="2005" name="J. Mol. Biol.">
        <title>Genome comparison of Pseudomonas aeruginosa large phages.</title>
        <authorList>
            <person name="Hertveldt K."/>
            <person name="Lavigne R."/>
            <person name="Pleteneva E."/>
            <person name="Sernova N."/>
            <person name="Kurochkina L."/>
            <person name="Korchevskii R."/>
            <person name="Robben J."/>
            <person name="Mesyanzhinov V."/>
            <person name="Krylov V.N."/>
            <person name="Volckaert G."/>
        </authorList>
    </citation>
    <scope>NUCLEOTIDE SEQUENCE</scope>
</reference>
<proteinExistence type="predicted"/>
<reference evidence="2 3" key="3">
    <citation type="journal article" date="2004" name="Bioinformatics">
        <title>PHIRE, a deterministic approach to reveal regulatory elements in bacteriophage genomes.</title>
        <authorList>
            <person name="Lavigne R."/>
            <person name="Sun W.D."/>
            <person name="Volckaert G."/>
        </authorList>
    </citation>
    <scope>NUCLEOTIDE SEQUENCE [LARGE SCALE GENOMIC DNA]</scope>
</reference>
<organism evidence="2 3">
    <name type="scientific">Pseudomonas phage EL</name>
    <dbReference type="NCBI Taxonomy" id="273133"/>
    <lineage>
        <taxon>Viruses</taxon>
        <taxon>Duplodnaviria</taxon>
        <taxon>Heunggongvirae</taxon>
        <taxon>Uroviricota</taxon>
        <taxon>Caudoviricetes</taxon>
        <taxon>Chimalliviridae</taxon>
        <taxon>Elvirus</taxon>
        <taxon>Elvirus EL</taxon>
    </lineage>
</organism>
<keyword evidence="3" id="KW-1185">Reference proteome</keyword>
<dbReference type="EMBL" id="AJ697969">
    <property type="protein sequence ID" value="CAG27217.1"/>
    <property type="molecule type" value="Genomic_DNA"/>
</dbReference>
<name>Q2Z0V8_9CAUD</name>
<accession>Q2Z0V8</accession>
<evidence type="ECO:0000313" key="3">
    <source>
        <dbReference type="Proteomes" id="UP000001239"/>
    </source>
</evidence>
<dbReference type="RefSeq" id="YP_418156.1">
    <property type="nucleotide sequence ID" value="NC_007623.1"/>
</dbReference>
<feature type="region of interest" description="Disordered" evidence="1">
    <location>
        <begin position="1"/>
        <end position="20"/>
    </location>
</feature>
<evidence type="ECO:0000313" key="2">
    <source>
        <dbReference type="EMBL" id="CAG27217.1"/>
    </source>
</evidence>
<sequence>MTVKTDTNDQQHTTTDPVVAMKLKKAEKALKHSKELGKKMKHDKEQLDKKSITQPTENKEYRSAPEPSKPKVVVDGKELVALDTKPYGEWIRSKEGHDIFGNTFWSVGVTAEIALFSHFKTTFCGVELDLLVDSYSEVTLETPTDVPFLNVSKRKGSAVVVNSVVNRCEFEGENCLLNVEINDCVVNKSKVVRTRSTELRPIDELIDFPKRADVFRRGVDQRARYNDCRFIESEIKDSPINGKGLVKESYVDRTHITAGKFAIVKSHLTTTTLTASMLSLSKAYLHGCYLSVSETLILRNFTLRNKTLYMRSLYAPNKLGLTEIELPFHPQNLILHRTSKTQYVISIRSGGSSGLELGSDVTWEELSEKLGELLIKTPMVNNEISEDGLLFKSILNYVLKSVISRMKIIKLMDDVMAVNRSITSDFEDPESVPYC</sequence>
<dbReference type="KEGG" id="vg:5176805"/>
<feature type="region of interest" description="Disordered" evidence="1">
    <location>
        <begin position="31"/>
        <end position="70"/>
    </location>
</feature>